<evidence type="ECO:0000313" key="3">
    <source>
        <dbReference type="Proteomes" id="UP000315525"/>
    </source>
</evidence>
<dbReference type="PANTHER" id="PTHR36842:SF1">
    <property type="entry name" value="PROTEIN TOLB"/>
    <property type="match status" value="1"/>
</dbReference>
<sequence>MSESCKSFAKSEGQASSLGFHSMRRTVIIRLVLDWLLLLSFLVCYCGCEKGGFHPGDHDWPWIFRDLGASFSPDGEWIAYAHRAVIEEGDTSGVHIMKIDGSNRDLVFAGLTYGVDWSPDSSKLVFEYGNEIWSLDLGTDSVAPISPQDGKEKHKPVWSAGGEKIAYTVAYGDDRGVWVMDSSGENAHLVVSYADVSDWFPSGSEIGFSAWVYDSSAADWVYGIWSADTAGSEIRLILLAKTINLLEDAIWLRVSPDGSKLAIHGQQEGRPPEVWVINADGSNPKQLTQDGGMDPAWSPTGQWIVYTDGRDGKLWLIRPDGTDQHPVDY</sequence>
<dbReference type="InterPro" id="IPR011659">
    <property type="entry name" value="WD40"/>
</dbReference>
<dbReference type="Proteomes" id="UP000315525">
    <property type="component" value="Unassembled WGS sequence"/>
</dbReference>
<reference evidence="2 3" key="1">
    <citation type="submission" date="2019-03" db="EMBL/GenBank/DDBJ databases">
        <title>Metabolic potential of uncultured bacteria and archaea associated with petroleum seepage in deep-sea sediments.</title>
        <authorList>
            <person name="Dong X."/>
            <person name="Hubert C."/>
        </authorList>
    </citation>
    <scope>NUCLEOTIDE SEQUENCE [LARGE SCALE GENOMIC DNA]</scope>
    <source>
        <strain evidence="2">E44_bin18</strain>
    </source>
</reference>
<protein>
    <recommendedName>
        <fullName evidence="4">Dipeptidylpeptidase IV N-terminal domain-containing protein</fullName>
    </recommendedName>
</protein>
<comment type="similarity">
    <text evidence="1">Belongs to the TolB family.</text>
</comment>
<comment type="caution">
    <text evidence="2">The sequence shown here is derived from an EMBL/GenBank/DDBJ whole genome shotgun (WGS) entry which is preliminary data.</text>
</comment>
<accession>A0A523UW34</accession>
<evidence type="ECO:0000313" key="2">
    <source>
        <dbReference type="EMBL" id="TET46756.1"/>
    </source>
</evidence>
<dbReference type="Gene3D" id="2.120.10.30">
    <property type="entry name" value="TolB, C-terminal domain"/>
    <property type="match status" value="2"/>
</dbReference>
<dbReference type="EMBL" id="SOJN01000045">
    <property type="protein sequence ID" value="TET46756.1"/>
    <property type="molecule type" value="Genomic_DNA"/>
</dbReference>
<name>A0A523UW34_UNCT6</name>
<dbReference type="SUPFAM" id="SSF82171">
    <property type="entry name" value="DPP6 N-terminal domain-like"/>
    <property type="match status" value="1"/>
</dbReference>
<proteinExistence type="inferred from homology"/>
<dbReference type="PANTHER" id="PTHR36842">
    <property type="entry name" value="PROTEIN TOLB HOMOLOG"/>
    <property type="match status" value="1"/>
</dbReference>
<dbReference type="InterPro" id="IPR011042">
    <property type="entry name" value="6-blade_b-propeller_TolB-like"/>
</dbReference>
<gene>
    <name evidence="2" type="ORF">E3J62_03210</name>
</gene>
<dbReference type="SUPFAM" id="SSF69304">
    <property type="entry name" value="Tricorn protease N-terminal domain"/>
    <property type="match status" value="1"/>
</dbReference>
<dbReference type="AlphaFoldDB" id="A0A523UW34"/>
<organism evidence="2 3">
    <name type="scientific">candidate division TA06 bacterium</name>
    <dbReference type="NCBI Taxonomy" id="2250710"/>
    <lineage>
        <taxon>Bacteria</taxon>
        <taxon>Bacteria division TA06</taxon>
    </lineage>
</organism>
<evidence type="ECO:0008006" key="4">
    <source>
        <dbReference type="Google" id="ProtNLM"/>
    </source>
</evidence>
<dbReference type="Pfam" id="PF07676">
    <property type="entry name" value="PD40"/>
    <property type="match status" value="2"/>
</dbReference>
<evidence type="ECO:0000256" key="1">
    <source>
        <dbReference type="ARBA" id="ARBA00009820"/>
    </source>
</evidence>